<name>A0A0A0RQT9_9CAUD</name>
<dbReference type="KEGG" id="vg:24598883"/>
<dbReference type="OrthoDB" id="36664at10239"/>
<keyword evidence="1" id="KW-0812">Transmembrane</keyword>
<organism evidence="2 3">
    <name type="scientific">Salmonella phage Stitch</name>
    <dbReference type="NCBI Taxonomy" id="2991861"/>
    <lineage>
        <taxon>Viruses</taxon>
        <taxon>Duplodnaviria</taxon>
        <taxon>Heunggongvirae</taxon>
        <taxon>Uroviricota</taxon>
        <taxon>Caudoviricetes</taxon>
        <taxon>Demerecviridae</taxon>
        <taxon>Markadamsvirinae</taxon>
        <taxon>Epseptimavirus</taxon>
        <taxon>Epseptimavirus stitch</taxon>
    </lineage>
</organism>
<feature type="transmembrane region" description="Helical" evidence="1">
    <location>
        <begin position="46"/>
        <end position="70"/>
    </location>
</feature>
<reference evidence="2 3" key="1">
    <citation type="journal article" date="2015" name="Genome Announc.">
        <title>Complete Genome of Salmonella enterica Serovar Typhimurium T5-Like Siphophage Stitch.</title>
        <authorList>
            <person name="Grover J.M."/>
            <person name="Luna A.J."/>
            <person name="Wood T.L."/>
            <person name="Chamakura K.R."/>
            <person name="Kuty Everett G.F."/>
        </authorList>
    </citation>
    <scope>NUCLEOTIDE SEQUENCE [LARGE SCALE GENOMIC DNA]</scope>
</reference>
<evidence type="ECO:0000313" key="3">
    <source>
        <dbReference type="Proteomes" id="UP000030204"/>
    </source>
</evidence>
<keyword evidence="1" id="KW-1133">Transmembrane helix</keyword>
<dbReference type="RefSeq" id="YP_009146004.1">
    <property type="nucleotide sequence ID" value="NC_027297.1"/>
</dbReference>
<dbReference type="EMBL" id="KM236244">
    <property type="protein sequence ID" value="AIW04014.1"/>
    <property type="molecule type" value="Genomic_DNA"/>
</dbReference>
<gene>
    <name evidence="2" type="ORF">CPT_Stitch63</name>
</gene>
<accession>A0A0A0RQT9</accession>
<keyword evidence="1" id="KW-0472">Membrane</keyword>
<keyword evidence="3" id="KW-1185">Reference proteome</keyword>
<dbReference type="GeneID" id="24598883"/>
<proteinExistence type="predicted"/>
<evidence type="ECO:0000256" key="1">
    <source>
        <dbReference type="SAM" id="Phobius"/>
    </source>
</evidence>
<dbReference type="Proteomes" id="UP000030204">
    <property type="component" value="Segment"/>
</dbReference>
<evidence type="ECO:0000313" key="2">
    <source>
        <dbReference type="EMBL" id="AIW04014.1"/>
    </source>
</evidence>
<sequence>MVFLATSVVLAALALAIYFRTVKDLAKEKKTFFTDYSWGAPYTVRFISLEAMLIMVFSGVGSIVAGLLFISN</sequence>
<protein>
    <submittedName>
        <fullName evidence="2">Uncharacterized protein</fullName>
    </submittedName>
</protein>